<dbReference type="EMBL" id="JAEHOE010000195">
    <property type="protein sequence ID" value="KAG2482977.1"/>
    <property type="molecule type" value="Genomic_DNA"/>
</dbReference>
<dbReference type="InterPro" id="IPR039728">
    <property type="entry name" value="GLG1"/>
</dbReference>
<feature type="compositionally biased region" description="Acidic residues" evidence="8">
    <location>
        <begin position="97"/>
        <end position="122"/>
    </location>
</feature>
<dbReference type="Proteomes" id="UP000612055">
    <property type="component" value="Unassembled WGS sequence"/>
</dbReference>
<evidence type="ECO:0000256" key="7">
    <source>
        <dbReference type="ARBA" id="ARBA00023180"/>
    </source>
</evidence>
<keyword evidence="7" id="KW-0325">Glycoprotein</keyword>
<reference evidence="11" key="1">
    <citation type="journal article" date="2020" name="bioRxiv">
        <title>Comparative genomics of Chlamydomonas.</title>
        <authorList>
            <person name="Craig R.J."/>
            <person name="Hasan A.R."/>
            <person name="Ness R.W."/>
            <person name="Keightley P.D."/>
        </authorList>
    </citation>
    <scope>NUCLEOTIDE SEQUENCE</scope>
    <source>
        <strain evidence="11">CCAP 11/70</strain>
    </source>
</reference>
<dbReference type="Pfam" id="PF00839">
    <property type="entry name" value="Cys_rich_FGFR"/>
    <property type="match status" value="10"/>
</dbReference>
<evidence type="ECO:0008006" key="13">
    <source>
        <dbReference type="Google" id="ProtNLM"/>
    </source>
</evidence>
<evidence type="ECO:0000256" key="8">
    <source>
        <dbReference type="SAM" id="MobiDB-lite"/>
    </source>
</evidence>
<dbReference type="PROSITE" id="PS51289">
    <property type="entry name" value="GLG1_C_RICH"/>
    <property type="match status" value="4"/>
</dbReference>
<accession>A0A835XH43</accession>
<name>A0A835XH43_9CHLO</name>
<evidence type="ECO:0000256" key="1">
    <source>
        <dbReference type="ARBA" id="ARBA00004479"/>
    </source>
</evidence>
<dbReference type="PANTHER" id="PTHR11884">
    <property type="entry name" value="SELECTIN LIGAND RELATED"/>
    <property type="match status" value="1"/>
</dbReference>
<keyword evidence="3 10" id="KW-0732">Signal</keyword>
<feature type="region of interest" description="Disordered" evidence="8">
    <location>
        <begin position="95"/>
        <end position="260"/>
    </location>
</feature>
<evidence type="ECO:0000313" key="11">
    <source>
        <dbReference type="EMBL" id="KAG2482977.1"/>
    </source>
</evidence>
<evidence type="ECO:0000256" key="2">
    <source>
        <dbReference type="ARBA" id="ARBA00022692"/>
    </source>
</evidence>
<evidence type="ECO:0000256" key="3">
    <source>
        <dbReference type="ARBA" id="ARBA00022729"/>
    </source>
</evidence>
<gene>
    <name evidence="11" type="ORF">HYH03_018154</name>
</gene>
<evidence type="ECO:0000256" key="4">
    <source>
        <dbReference type="ARBA" id="ARBA00022737"/>
    </source>
</evidence>
<dbReference type="OrthoDB" id="2015434at2759"/>
<dbReference type="InterPro" id="IPR001893">
    <property type="entry name" value="Cys-rich_GLG1_repeat"/>
</dbReference>
<sequence>MKARLVLGLVVVLGFIALQLAPGISAQAAAAAKPADAGAAGDAAKTGAAATTGGAAAKTGGAKGNAGSAAIAKAAAAAAKAAAAAAEAVTAAVEASEKEDAEANAEAEAAAAEEEDDEEEEQAQPAKTDEPAKTSAAIATDVKQATDKQAAAKVVAAEQEDDDAEEEDEEEEEEEEDDQGLKAVKAAADAKAAAAGAATAAATTKTDAAAVSTTAADAKPAAAADDKPAATGDAKPQGGQGQGQAGQNQNQNKKQRQKQGAFNNKAVDFAPAANVTFGDDIDDEGKCAKEIEEYCDDVDEGEGKLADCISEEIAATEVPDAGEEVPDISDECREEVYQFKIQRNSNINANVPLAKACKVDADKFCNVTWFFGYKAGQVIACLRDVKSQVSKPCKQQLFKVMLEAAIDIRADPMLYEACKEDTDTLCKGVKNGGGRIQACLRDKRMQLSWACEEQLFRQEMENADDIRLSVRLFAKCLPDKRKFCKDIEPGNARTKDCLEENREDLSTGCREEVDSMIERRVRDFRLDSRLRSVCENEIFNMCAYFGDLDDIDTYDSSVINCLQDYSSEIKNAECKSQVKKYLQLASQDIRFDVPLAEACFEDRQKLCSNVPPGSARVIRCLSTNRDMLSPVCRATLFDEEVRFSENIDFQFPMKSACSREIDRFCKNVPHGGAKVIRCLQDNKNEKEFGKACTDELNSYELEISKDYRFNYRLHKACQKDVDKLCPGLCQNSDGSTCGGKVLRCLTDKIDDISDEACKKEVYYYEKMEVSNFKNDILLAEACRSDVEQFCSGIEAGEGRVHKCLRDNRKRLSDSCRREELLLEEKEANSIELNVSLLKACKAERQLFCSNVQAGQARVFRCLAENMNDADFGSGCKYQVVYKLQRRQANWKLDPPLRKACKSDVLLHCASEDAANSEEGLVYQCLIKNYDDISGGCQKEIGRAVHMAFFVWQPGAPMTHECDDDINRLCLNERPNMASRPGAVGTCLATLLEKQDRSSPARLLQAQPTYNPAMLSPQCTKLADIAEPPNMKQAFESSLTFALLKDQLEKIEVATGIPTVTRDRRGQAQGVSLTGWMAMLGMTALIVLIIYGAYAGYKHMRGGSDRDYTLVVKHQPK</sequence>
<feature type="compositionally biased region" description="Acidic residues" evidence="8">
    <location>
        <begin position="158"/>
        <end position="178"/>
    </location>
</feature>
<dbReference type="InterPro" id="IPR017873">
    <property type="entry name" value="Cys-rich_GLG1_repeat_euk"/>
</dbReference>
<dbReference type="PANTHER" id="PTHR11884:SF1">
    <property type="entry name" value="GOLGI APPARATUS PROTEIN 1"/>
    <property type="match status" value="1"/>
</dbReference>
<keyword evidence="6 9" id="KW-0472">Membrane</keyword>
<evidence type="ECO:0000256" key="9">
    <source>
        <dbReference type="SAM" id="Phobius"/>
    </source>
</evidence>
<keyword evidence="2 9" id="KW-0812">Transmembrane</keyword>
<comment type="subcellular location">
    <subcellularLocation>
        <location evidence="1">Membrane</location>
        <topology evidence="1">Single-pass type I membrane protein</topology>
    </subcellularLocation>
</comment>
<evidence type="ECO:0000256" key="6">
    <source>
        <dbReference type="ARBA" id="ARBA00023136"/>
    </source>
</evidence>
<protein>
    <recommendedName>
        <fullName evidence="13">Golgi apparatus protein 1</fullName>
    </recommendedName>
</protein>
<keyword evidence="5 9" id="KW-1133">Transmembrane helix</keyword>
<dbReference type="AlphaFoldDB" id="A0A835XH43"/>
<dbReference type="GO" id="GO:0000139">
    <property type="term" value="C:Golgi membrane"/>
    <property type="evidence" value="ECO:0007669"/>
    <property type="project" value="InterPro"/>
</dbReference>
<proteinExistence type="predicted"/>
<organism evidence="11 12">
    <name type="scientific">Edaphochlamys debaryana</name>
    <dbReference type="NCBI Taxonomy" id="47281"/>
    <lineage>
        <taxon>Eukaryota</taxon>
        <taxon>Viridiplantae</taxon>
        <taxon>Chlorophyta</taxon>
        <taxon>core chlorophytes</taxon>
        <taxon>Chlorophyceae</taxon>
        <taxon>CS clade</taxon>
        <taxon>Chlamydomonadales</taxon>
        <taxon>Chlamydomonadales incertae sedis</taxon>
        <taxon>Edaphochlamys</taxon>
    </lineage>
</organism>
<evidence type="ECO:0000313" key="12">
    <source>
        <dbReference type="Proteomes" id="UP000612055"/>
    </source>
</evidence>
<feature type="chain" id="PRO_5032719432" description="Golgi apparatus protein 1" evidence="10">
    <location>
        <begin position="27"/>
        <end position="1116"/>
    </location>
</feature>
<feature type="transmembrane region" description="Helical" evidence="9">
    <location>
        <begin position="1072"/>
        <end position="1096"/>
    </location>
</feature>
<evidence type="ECO:0000256" key="10">
    <source>
        <dbReference type="SAM" id="SignalP"/>
    </source>
</evidence>
<comment type="caution">
    <text evidence="11">The sequence shown here is derived from an EMBL/GenBank/DDBJ whole genome shotgun (WGS) entry which is preliminary data.</text>
</comment>
<feature type="signal peptide" evidence="10">
    <location>
        <begin position="1"/>
        <end position="26"/>
    </location>
</feature>
<feature type="compositionally biased region" description="Low complexity" evidence="8">
    <location>
        <begin position="182"/>
        <end position="237"/>
    </location>
</feature>
<evidence type="ECO:0000256" key="5">
    <source>
        <dbReference type="ARBA" id="ARBA00022989"/>
    </source>
</evidence>
<keyword evidence="4" id="KW-0677">Repeat</keyword>
<feature type="compositionally biased region" description="Low complexity" evidence="8">
    <location>
        <begin position="141"/>
        <end position="157"/>
    </location>
</feature>
<keyword evidence="12" id="KW-1185">Reference proteome</keyword>